<dbReference type="AlphaFoldDB" id="A0A1I7EJ91"/>
<sequence>MDTAQRIHVRERLCQMPRNRLPSGMLSSHSREIAPKTCKQTIGCWSSTIRPNPIDIANGMASNRHCVHVTLWRRPEKGRTVAPPGLASRVRVPPAMDFQGTSWKSVQGGACTSIAAPGGGHGLLTANSLLQKLQRRVKRRYLHISSISGSLPEKSRLDEQLVQRNRQVPDPLAGRVPDCVAYCGGHAHHADLADTLRPQRIDDVVRFVHK</sequence>
<protein>
    <submittedName>
        <fullName evidence="1">Uncharacterized protein</fullName>
    </submittedName>
</protein>
<organism evidence="1 2">
    <name type="scientific">Paraburkholderia aspalathi</name>
    <dbReference type="NCBI Taxonomy" id="1324617"/>
    <lineage>
        <taxon>Bacteria</taxon>
        <taxon>Pseudomonadati</taxon>
        <taxon>Pseudomonadota</taxon>
        <taxon>Betaproteobacteria</taxon>
        <taxon>Burkholderiales</taxon>
        <taxon>Burkholderiaceae</taxon>
        <taxon>Paraburkholderia</taxon>
    </lineage>
</organism>
<proteinExistence type="predicted"/>
<name>A0A1I7EJ91_9BURK</name>
<reference evidence="1 2" key="1">
    <citation type="submission" date="2016-10" db="EMBL/GenBank/DDBJ databases">
        <authorList>
            <person name="de Groot N.N."/>
        </authorList>
    </citation>
    <scope>NUCLEOTIDE SEQUENCE [LARGE SCALE GENOMIC DNA]</scope>
    <source>
        <strain evidence="1 2">LMG 27731</strain>
    </source>
</reference>
<evidence type="ECO:0000313" key="1">
    <source>
        <dbReference type="EMBL" id="SFU23945.1"/>
    </source>
</evidence>
<dbReference type="EMBL" id="FPBH01000024">
    <property type="protein sequence ID" value="SFU23945.1"/>
    <property type="molecule type" value="Genomic_DNA"/>
</dbReference>
<dbReference type="Proteomes" id="UP000198844">
    <property type="component" value="Unassembled WGS sequence"/>
</dbReference>
<accession>A0A1I7EJ91</accession>
<gene>
    <name evidence="1" type="ORF">SAMN05192563_102415</name>
</gene>
<evidence type="ECO:0000313" key="2">
    <source>
        <dbReference type="Proteomes" id="UP000198844"/>
    </source>
</evidence>